<dbReference type="InterPro" id="IPR039486">
    <property type="entry name" value="Mug56/Spo71_PH"/>
</dbReference>
<dbReference type="InterPro" id="IPR040345">
    <property type="entry name" value="Mug56/Spo71"/>
</dbReference>
<name>A0A1E4RLV0_9ASCO</name>
<dbReference type="RefSeq" id="XP_020077310.1">
    <property type="nucleotide sequence ID" value="XM_020223543.1"/>
</dbReference>
<dbReference type="SUPFAM" id="SSF50729">
    <property type="entry name" value="PH domain-like"/>
    <property type="match status" value="1"/>
</dbReference>
<feature type="domain" description="PH" evidence="2">
    <location>
        <begin position="874"/>
        <end position="1061"/>
    </location>
</feature>
<evidence type="ECO:0000313" key="5">
    <source>
        <dbReference type="Proteomes" id="UP000095085"/>
    </source>
</evidence>
<accession>A0A1E4RLV0</accession>
<proteinExistence type="predicted"/>
<feature type="domain" description="PH" evidence="2">
    <location>
        <begin position="356"/>
        <end position="476"/>
    </location>
</feature>
<dbReference type="InterPro" id="IPR011993">
    <property type="entry name" value="PH-like_dom_sf"/>
</dbReference>
<dbReference type="Proteomes" id="UP000095085">
    <property type="component" value="Unassembled WGS sequence"/>
</dbReference>
<evidence type="ECO:0000259" key="3">
    <source>
        <dbReference type="SMART" id="SM01316"/>
    </source>
</evidence>
<dbReference type="SMART" id="SM01316">
    <property type="entry name" value="Spo7_2_N"/>
    <property type="match status" value="1"/>
</dbReference>
<dbReference type="GeneID" id="30998092"/>
<dbReference type="Pfam" id="PF23207">
    <property type="entry name" value="PH_SPO71"/>
    <property type="match status" value="1"/>
</dbReference>
<feature type="region of interest" description="Disordered" evidence="1">
    <location>
        <begin position="254"/>
        <end position="294"/>
    </location>
</feature>
<dbReference type="EMBL" id="KV454540">
    <property type="protein sequence ID" value="ODV68243.1"/>
    <property type="molecule type" value="Genomic_DNA"/>
</dbReference>
<evidence type="ECO:0000313" key="4">
    <source>
        <dbReference type="EMBL" id="ODV68243.1"/>
    </source>
</evidence>
<reference evidence="5" key="1">
    <citation type="submission" date="2016-05" db="EMBL/GenBank/DDBJ databases">
        <title>Comparative genomics of biotechnologically important yeasts.</title>
        <authorList>
            <consortium name="DOE Joint Genome Institute"/>
            <person name="Riley R."/>
            <person name="Haridas S."/>
            <person name="Wolfe K.H."/>
            <person name="Lopes M.R."/>
            <person name="Hittinger C.T."/>
            <person name="Goker M."/>
            <person name="Salamov A."/>
            <person name="Wisecaver J."/>
            <person name="Long T.M."/>
            <person name="Aerts A.L."/>
            <person name="Barry K."/>
            <person name="Choi C."/>
            <person name="Clum A."/>
            <person name="Coughlan A.Y."/>
            <person name="Deshpande S."/>
            <person name="Douglass A.P."/>
            <person name="Hanson S.J."/>
            <person name="Klenk H.-P."/>
            <person name="Labutti K."/>
            <person name="Lapidus A."/>
            <person name="Lindquist E."/>
            <person name="Lipzen A."/>
            <person name="Meier-Kolthoff J.P."/>
            <person name="Ohm R.A."/>
            <person name="Otillar R.P."/>
            <person name="Pangilinan J."/>
            <person name="Peng Y."/>
            <person name="Rokas A."/>
            <person name="Rosa C.A."/>
            <person name="Scheuner C."/>
            <person name="Sibirny A.A."/>
            <person name="Slot J.C."/>
            <person name="Stielow J.B."/>
            <person name="Sun H."/>
            <person name="Kurtzman C.P."/>
            <person name="Blackwell M."/>
            <person name="Grigoriev I.V."/>
            <person name="Jeffries T.W."/>
        </authorList>
    </citation>
    <scope>NUCLEOTIDE SEQUENCE [LARGE SCALE GENOMIC DNA]</scope>
    <source>
        <strain evidence="5">NRRL Y-1933</strain>
    </source>
</reference>
<sequence>MSISSLAGPLDAPEIRLPKSSFVSFRLSYSDSKTISENAKTIFLGKVPAFLLDEKHHSFLSKSTHRARSKVQKKFKSTVSTIHSSVRGSSMHKGNDDLNYNEKFNRRLKNQVKTELRALRKQSKHLSSSDLPSLHRLSTELNGETIIDSEQINDSEGTSFLLFTDAREQDSTEASTYSFDNYNPHEDVKSPVKDFFSQKEETPTPIPIVINPAEFPDISDNYLDYHNESYIDISGSVLSKEKLLPVETAPESFLNLQSTTTPNSKPKVKFDDSSNQRKGGSRISIALPEPENPTEDTFVKAAKEHERFRKKIKNLAKASKGKAKVKNYDIRNKILNSLLKNYQAGEIIRSEKVLLLVKESFQVLHAETFNESEPFDTRVYERWHESVMIFRKSRDINRPFVIQFYDSRSLDNSKKKPNFQIFLSYSTRAQFYSCLDKSICLTVPNDEGLMIYIFKSHFQQDSLRWLSLIKQVTSNDLTQPFDVHIPELELAINFNVSHDFLSKFMDEEKFITFNKLDNGYQIRHSDIFEYLFQTVNQQLQELSYNKPNVKLFLEKTTNPWLCYKYYDRLEWVQKNAETFYLQNQLLSNTFHLEFRQPMQDPREIQVENTCMIEPYPIEGFLARLTNTLGKEVSFLRTFHKISYFYTSNNILFFTKYYRGTPPSPNNQLLKDDGLGLLNKEIPEIFLKSPFELDEHDHIAWLDSPEFEKYDEIALSDFERRTQQIAKAEGLLDLTLVKSIKAIPSDEIHKTHKLLQCVLWYSVNNPSYLENEDIVDSAFQIELLNGSKIKLQASNRMIRDEWINHLNSLSVYWKARTSFQLKRINEVRKKNQDLLRINEYTDSNIVQESDCIEFKHSYADTMIHNIGSLSMSKCVSMSGILYQKQKKHSNFNQYYVVLCPGFLLLFTLYRRSKATGAWKKSSFFEHYMTIPIAESYVYSGNLTANDLLEINTGIHSNNPAQHSLPRLYADGWKSAEEEPMCCFTLWFGRKRQIAGRDKSVLRQEVLDDITEHEKNNSRPKNPGIINMIRKLGFTGKSVVFRARSRQEREMWVSRIHNEIDRFSRN</sequence>
<dbReference type="GO" id="GO:0005628">
    <property type="term" value="C:prospore membrane"/>
    <property type="evidence" value="ECO:0007669"/>
    <property type="project" value="TreeGrafter"/>
</dbReference>
<feature type="domain" description="PH" evidence="2">
    <location>
        <begin position="615"/>
        <end position="812"/>
    </location>
</feature>
<evidence type="ECO:0000256" key="1">
    <source>
        <dbReference type="SAM" id="MobiDB-lite"/>
    </source>
</evidence>
<dbReference type="Pfam" id="PF15407">
    <property type="entry name" value="Spo7_2_N"/>
    <property type="match status" value="1"/>
</dbReference>
<dbReference type="PANTHER" id="PTHR28076:SF1">
    <property type="entry name" value="PROSPORE MEMBRANE ADAPTER PROTEIN SPO71"/>
    <property type="match status" value="1"/>
</dbReference>
<dbReference type="OrthoDB" id="5579281at2759"/>
<organism evidence="4 5">
    <name type="scientific">Hyphopichia burtonii NRRL Y-1933</name>
    <dbReference type="NCBI Taxonomy" id="984485"/>
    <lineage>
        <taxon>Eukaryota</taxon>
        <taxon>Fungi</taxon>
        <taxon>Dikarya</taxon>
        <taxon>Ascomycota</taxon>
        <taxon>Saccharomycotina</taxon>
        <taxon>Pichiomycetes</taxon>
        <taxon>Debaryomycetaceae</taxon>
        <taxon>Hyphopichia</taxon>
    </lineage>
</organism>
<dbReference type="AlphaFoldDB" id="A0A1E4RLV0"/>
<dbReference type="SMART" id="SM00233">
    <property type="entry name" value="PH"/>
    <property type="match status" value="3"/>
</dbReference>
<dbReference type="Gene3D" id="2.30.29.30">
    <property type="entry name" value="Pleckstrin-homology domain (PH domain)/Phosphotyrosine-binding domain (PTB)"/>
    <property type="match status" value="1"/>
</dbReference>
<keyword evidence="5" id="KW-1185">Reference proteome</keyword>
<evidence type="ECO:0008006" key="6">
    <source>
        <dbReference type="Google" id="ProtNLM"/>
    </source>
</evidence>
<dbReference type="PANTHER" id="PTHR28076">
    <property type="entry name" value="SPORULATION-SPECIFIC PROTEIN 71"/>
    <property type="match status" value="1"/>
</dbReference>
<evidence type="ECO:0000259" key="2">
    <source>
        <dbReference type="SMART" id="SM00233"/>
    </source>
</evidence>
<dbReference type="GO" id="GO:1902657">
    <property type="term" value="P:protein localization to prospore membrane"/>
    <property type="evidence" value="ECO:0007669"/>
    <property type="project" value="InterPro"/>
</dbReference>
<feature type="domain" description="Sporulation-specific protein 71 N-terminal" evidence="3">
    <location>
        <begin position="13"/>
        <end position="79"/>
    </location>
</feature>
<dbReference type="InterPro" id="IPR029217">
    <property type="entry name" value="Spo7_2_N"/>
</dbReference>
<gene>
    <name evidence="4" type="ORF">HYPBUDRAFT_6038</name>
</gene>
<dbReference type="STRING" id="984485.A0A1E4RLV0"/>
<dbReference type="Pfam" id="PF15404">
    <property type="entry name" value="PH_4"/>
    <property type="match status" value="1"/>
</dbReference>
<dbReference type="InterPro" id="IPR001849">
    <property type="entry name" value="PH_domain"/>
</dbReference>
<protein>
    <recommendedName>
        <fullName evidence="6">PH domain-containing protein</fullName>
    </recommendedName>
</protein>
<dbReference type="InterPro" id="IPR057379">
    <property type="entry name" value="PH_SPO71"/>
</dbReference>
<feature type="compositionally biased region" description="Polar residues" evidence="1">
    <location>
        <begin position="254"/>
        <end position="264"/>
    </location>
</feature>